<dbReference type="AlphaFoldDB" id="A0A1F6EQZ2"/>
<reference evidence="3 4" key="1">
    <citation type="journal article" date="2016" name="Nat. Commun.">
        <title>Thousands of microbial genomes shed light on interconnected biogeochemical processes in an aquifer system.</title>
        <authorList>
            <person name="Anantharaman K."/>
            <person name="Brown C.T."/>
            <person name="Hug L.A."/>
            <person name="Sharon I."/>
            <person name="Castelle C.J."/>
            <person name="Probst A.J."/>
            <person name="Thomas B.C."/>
            <person name="Singh A."/>
            <person name="Wilkins M.J."/>
            <person name="Karaoz U."/>
            <person name="Brodie E.L."/>
            <person name="Williams K.H."/>
            <person name="Hubbard S.S."/>
            <person name="Banfield J.F."/>
        </authorList>
    </citation>
    <scope>NUCLEOTIDE SEQUENCE [LARGE SCALE GENOMIC DNA]</scope>
</reference>
<name>A0A1F6EQZ2_9BACT</name>
<keyword evidence="2" id="KW-0472">Membrane</keyword>
<accession>A0A1F6EQZ2</accession>
<evidence type="ECO:0000256" key="1">
    <source>
        <dbReference type="SAM" id="MobiDB-lite"/>
    </source>
</evidence>
<keyword evidence="2" id="KW-1133">Transmembrane helix</keyword>
<keyword evidence="2" id="KW-0812">Transmembrane</keyword>
<feature type="compositionally biased region" description="Basic and acidic residues" evidence="1">
    <location>
        <begin position="235"/>
        <end position="255"/>
    </location>
</feature>
<proteinExistence type="predicted"/>
<evidence type="ECO:0000313" key="4">
    <source>
        <dbReference type="Proteomes" id="UP000178587"/>
    </source>
</evidence>
<sequence length="316" mass="33798">MSKAYLKTFNRQTSERNGKIHFSVSERVLPESFAYRQRGSEGFQTCSRRTCILSLLAGSILCAPLFLFAQTTQGGFPNQSVWLSKSNAVARETIQIYAALYNAGAKTFSGTLVFLIDNERIAEKEFSLDVGASVLESALWKSAEGAHTVRASIENASGVPMESITESSSAIAFAIAKPPASLAASSVSEAASAVSDVFATVVPYAEATVQTVHGAIEPYRESIVAYLENVQAKADEGGSANRKETSDFTETKGDGDTVNATGTVETLKNAWSTLSQVALAGALYAAETPALFYALLLAVIVGTLYGLFRWALRRPF</sequence>
<comment type="caution">
    <text evidence="3">The sequence shown here is derived from an EMBL/GenBank/DDBJ whole genome shotgun (WGS) entry which is preliminary data.</text>
</comment>
<gene>
    <name evidence="3" type="ORF">A3A34_00670</name>
</gene>
<dbReference type="Proteomes" id="UP000178587">
    <property type="component" value="Unassembled WGS sequence"/>
</dbReference>
<organism evidence="3 4">
    <name type="scientific">Candidatus Kaiserbacteria bacterium RIFCSPLOWO2_01_FULL_50_24</name>
    <dbReference type="NCBI Taxonomy" id="1798507"/>
    <lineage>
        <taxon>Bacteria</taxon>
        <taxon>Candidatus Kaiseribacteriota</taxon>
    </lineage>
</organism>
<evidence type="ECO:0000256" key="2">
    <source>
        <dbReference type="SAM" id="Phobius"/>
    </source>
</evidence>
<feature type="transmembrane region" description="Helical" evidence="2">
    <location>
        <begin position="290"/>
        <end position="312"/>
    </location>
</feature>
<feature type="transmembrane region" description="Helical" evidence="2">
    <location>
        <begin position="50"/>
        <end position="69"/>
    </location>
</feature>
<evidence type="ECO:0000313" key="3">
    <source>
        <dbReference type="EMBL" id="OGG76047.1"/>
    </source>
</evidence>
<feature type="region of interest" description="Disordered" evidence="1">
    <location>
        <begin position="235"/>
        <end position="257"/>
    </location>
</feature>
<dbReference type="EMBL" id="MFLU01000005">
    <property type="protein sequence ID" value="OGG76047.1"/>
    <property type="molecule type" value="Genomic_DNA"/>
</dbReference>
<evidence type="ECO:0008006" key="5">
    <source>
        <dbReference type="Google" id="ProtNLM"/>
    </source>
</evidence>
<protein>
    <recommendedName>
        <fullName evidence="5">CARDB domain-containing protein</fullName>
    </recommendedName>
</protein>